<keyword evidence="2" id="KW-1185">Reference proteome</keyword>
<dbReference type="AlphaFoldDB" id="A0A1Y3B792"/>
<dbReference type="EMBL" id="MUJZ01036190">
    <property type="protein sequence ID" value="OTF76711.1"/>
    <property type="molecule type" value="Genomic_DNA"/>
</dbReference>
<name>A0A1Y3B792_EURMA</name>
<evidence type="ECO:0000313" key="1">
    <source>
        <dbReference type="EMBL" id="OTF76711.1"/>
    </source>
</evidence>
<accession>A0A1Y3B792</accession>
<evidence type="ECO:0000313" key="2">
    <source>
        <dbReference type="Proteomes" id="UP000194236"/>
    </source>
</evidence>
<protein>
    <submittedName>
        <fullName evidence="1">Uncharacterized protein</fullName>
    </submittedName>
</protein>
<gene>
    <name evidence="1" type="ORF">BLA29_000617</name>
</gene>
<comment type="caution">
    <text evidence="1">The sequence shown here is derived from an EMBL/GenBank/DDBJ whole genome shotgun (WGS) entry which is preliminary data.</text>
</comment>
<reference evidence="1 2" key="1">
    <citation type="submission" date="2017-03" db="EMBL/GenBank/DDBJ databases">
        <title>Genome Survey of Euroglyphus maynei.</title>
        <authorList>
            <person name="Arlian L.G."/>
            <person name="Morgan M.S."/>
            <person name="Rider S.D."/>
        </authorList>
    </citation>
    <scope>NUCLEOTIDE SEQUENCE [LARGE SCALE GENOMIC DNA]</scope>
    <source>
        <strain evidence="1">Arlian Lab</strain>
        <tissue evidence="1">Whole body</tissue>
    </source>
</reference>
<organism evidence="1 2">
    <name type="scientific">Euroglyphus maynei</name>
    <name type="common">Mayne's house dust mite</name>
    <dbReference type="NCBI Taxonomy" id="6958"/>
    <lineage>
        <taxon>Eukaryota</taxon>
        <taxon>Metazoa</taxon>
        <taxon>Ecdysozoa</taxon>
        <taxon>Arthropoda</taxon>
        <taxon>Chelicerata</taxon>
        <taxon>Arachnida</taxon>
        <taxon>Acari</taxon>
        <taxon>Acariformes</taxon>
        <taxon>Sarcoptiformes</taxon>
        <taxon>Astigmata</taxon>
        <taxon>Psoroptidia</taxon>
        <taxon>Analgoidea</taxon>
        <taxon>Pyroglyphidae</taxon>
        <taxon>Pyroglyphinae</taxon>
        <taxon>Euroglyphus</taxon>
    </lineage>
</organism>
<dbReference type="Proteomes" id="UP000194236">
    <property type="component" value="Unassembled WGS sequence"/>
</dbReference>
<proteinExistence type="predicted"/>
<sequence length="70" mass="8265">MDFFHQIFNSDQNFRNVYTILCEFVDESVVERVSISGWGSMDEVHRFPKPGKLDSFVFRFSHAQPMLNPH</sequence>